<evidence type="ECO:0000256" key="4">
    <source>
        <dbReference type="ARBA" id="ARBA00023315"/>
    </source>
</evidence>
<dbReference type="InterPro" id="IPR017694">
    <property type="entry name" value="Phosphonate_tfrase_rpt"/>
</dbReference>
<evidence type="ECO:0000256" key="1">
    <source>
        <dbReference type="ARBA" id="ARBA00007274"/>
    </source>
</evidence>
<keyword evidence="6" id="KW-1185">Reference proteome</keyword>
<dbReference type="InterPro" id="IPR050179">
    <property type="entry name" value="Trans_hexapeptide_repeat"/>
</dbReference>
<dbReference type="PROSITE" id="PS00101">
    <property type="entry name" value="HEXAPEP_TRANSFERASES"/>
    <property type="match status" value="1"/>
</dbReference>
<keyword evidence="2" id="KW-0808">Transferase</keyword>
<keyword evidence="3" id="KW-0677">Repeat</keyword>
<evidence type="ECO:0000313" key="6">
    <source>
        <dbReference type="Proteomes" id="UP001159257"/>
    </source>
</evidence>
<dbReference type="RefSeq" id="WP_239039722.1">
    <property type="nucleotide sequence ID" value="NZ_BAAAEY010000001.1"/>
</dbReference>
<comment type="similarity">
    <text evidence="1">Belongs to the transferase hexapeptide repeat family.</text>
</comment>
<dbReference type="NCBIfam" id="TIGR03308">
    <property type="entry name" value="phn_thr-fam"/>
    <property type="match status" value="1"/>
</dbReference>
<proteinExistence type="inferred from homology"/>
<dbReference type="Gene3D" id="2.160.10.10">
    <property type="entry name" value="Hexapeptide repeat proteins"/>
    <property type="match status" value="1"/>
</dbReference>
<dbReference type="Proteomes" id="UP001159257">
    <property type="component" value="Unassembled WGS sequence"/>
</dbReference>
<dbReference type="EMBL" id="FXWV01000004">
    <property type="protein sequence ID" value="SMR73371.1"/>
    <property type="molecule type" value="Genomic_DNA"/>
</dbReference>
<accession>A0ABY1RYL5</accession>
<name>A0ABY1RYL5_9GAMM</name>
<dbReference type="InterPro" id="IPR011004">
    <property type="entry name" value="Trimer_LpxA-like_sf"/>
</dbReference>
<sequence>MKQLSFEPLLEREVLISDVSFGRFNEIGARCKIVNTSLGDYSYIGDDSDVINTEIGRFCSIAAHTRLNPGNHPVEKAAMHHFTYRSSLYGFGQDDSEFFQWRRDQPVTLGHDVWVGHGAVILAGVSVGNGAVIAAGAVVSRDVAPYTIVGGVPARPIRKRFSDEVIAGFERLAWWEWSHELLAERLDDFRHLSGEAFLAKYLD</sequence>
<dbReference type="SUPFAM" id="SSF51161">
    <property type="entry name" value="Trimeric LpxA-like enzymes"/>
    <property type="match status" value="1"/>
</dbReference>
<evidence type="ECO:0008006" key="7">
    <source>
        <dbReference type="Google" id="ProtNLM"/>
    </source>
</evidence>
<evidence type="ECO:0000256" key="2">
    <source>
        <dbReference type="ARBA" id="ARBA00022679"/>
    </source>
</evidence>
<reference evidence="5 6" key="1">
    <citation type="submission" date="2017-05" db="EMBL/GenBank/DDBJ databases">
        <authorList>
            <person name="Varghese N."/>
            <person name="Submissions S."/>
        </authorList>
    </citation>
    <scope>NUCLEOTIDE SEQUENCE [LARGE SCALE GENOMIC DNA]</scope>
    <source>
        <strain evidence="5 6">CGMCC 1.7287</strain>
    </source>
</reference>
<gene>
    <name evidence="5" type="ORF">SAMN04487964_10433</name>
</gene>
<dbReference type="InterPro" id="IPR001451">
    <property type="entry name" value="Hexapep"/>
</dbReference>
<organism evidence="5 6">
    <name type="scientific">Marinobacterium sediminicola</name>
    <dbReference type="NCBI Taxonomy" id="518898"/>
    <lineage>
        <taxon>Bacteria</taxon>
        <taxon>Pseudomonadati</taxon>
        <taxon>Pseudomonadota</taxon>
        <taxon>Gammaproteobacteria</taxon>
        <taxon>Oceanospirillales</taxon>
        <taxon>Oceanospirillaceae</taxon>
        <taxon>Marinobacterium</taxon>
    </lineage>
</organism>
<evidence type="ECO:0000256" key="3">
    <source>
        <dbReference type="ARBA" id="ARBA00022737"/>
    </source>
</evidence>
<dbReference type="CDD" id="cd03349">
    <property type="entry name" value="LbH_XAT"/>
    <property type="match status" value="1"/>
</dbReference>
<dbReference type="PANTHER" id="PTHR43300">
    <property type="entry name" value="ACETYLTRANSFERASE"/>
    <property type="match status" value="1"/>
</dbReference>
<comment type="caution">
    <text evidence="5">The sequence shown here is derived from an EMBL/GenBank/DDBJ whole genome shotgun (WGS) entry which is preliminary data.</text>
</comment>
<dbReference type="Pfam" id="PF00132">
    <property type="entry name" value="Hexapep"/>
    <property type="match status" value="1"/>
</dbReference>
<dbReference type="PANTHER" id="PTHR43300:SF11">
    <property type="entry name" value="ACETYLTRANSFERASE RV3034C-RELATED"/>
    <property type="match status" value="1"/>
</dbReference>
<dbReference type="InterPro" id="IPR018357">
    <property type="entry name" value="Hexapep_transf_CS"/>
</dbReference>
<keyword evidence="4" id="KW-0012">Acyltransferase</keyword>
<protein>
    <recommendedName>
        <fullName evidence="7">Chloramphenicol acetyltransferase</fullName>
    </recommendedName>
</protein>
<evidence type="ECO:0000313" key="5">
    <source>
        <dbReference type="EMBL" id="SMR73371.1"/>
    </source>
</evidence>